<accession>A0A5C1HVR1</accession>
<dbReference type="Gene3D" id="3.40.50.720">
    <property type="entry name" value="NAD(P)-binding Rossmann-like Domain"/>
    <property type="match status" value="1"/>
</dbReference>
<evidence type="ECO:0000259" key="1">
    <source>
        <dbReference type="Pfam" id="PF01408"/>
    </source>
</evidence>
<dbReference type="OrthoDB" id="9771072at2"/>
<evidence type="ECO:0000313" key="4">
    <source>
        <dbReference type="Proteomes" id="UP000251402"/>
    </source>
</evidence>
<dbReference type="PANTHER" id="PTHR43818">
    <property type="entry name" value="BCDNA.GH03377"/>
    <property type="match status" value="1"/>
</dbReference>
<dbReference type="Gene3D" id="3.30.360.10">
    <property type="entry name" value="Dihydrodipicolinate Reductase, domain 2"/>
    <property type="match status" value="1"/>
</dbReference>
<evidence type="ECO:0000313" key="3">
    <source>
        <dbReference type="EMBL" id="QEM10026.1"/>
    </source>
</evidence>
<sequence>MERRTFLKNTGLLTGGILLNHNLSAMEPVNDPVKIAVIGCGDRGTGIMNILNSMPDKYRITALCDVLDFRLTAAQKLTKTDAVKTYTDYRKLIDDKQVEAIIVAVPLYLHYQVAADVIRSGKHLYLEKTMTYNIEQALELVNLMHGRTGQILQVGHQYRYSPLYYRVKEMINKGYLGKVTQVDCRWDRNGNWRRPVPDPSLERAINWRMYKEYSGGLMAELLSHQIDFINWVFDTHPQEFFATGGIDVFKDGRETYDNVQLMLRYPDLSLIGNFGAMCGNAHDGYLFKIKGTLGTVSLLTDQGMFYPEKKLLTEKGTVDGVTGATRIVWNRDGGTPILPEATKDGTWYAFNDFYQKIQHKELPDSNVFTGARTAISVHLGNQALYSQKICNWDNSYKIG</sequence>
<dbReference type="SUPFAM" id="SSF51735">
    <property type="entry name" value="NAD(P)-binding Rossmann-fold domains"/>
    <property type="match status" value="1"/>
</dbReference>
<dbReference type="InterPro" id="IPR036291">
    <property type="entry name" value="NAD(P)-bd_dom_sf"/>
</dbReference>
<dbReference type="SUPFAM" id="SSF55347">
    <property type="entry name" value="Glyceraldehyde-3-phosphate dehydrogenase-like, C-terminal domain"/>
    <property type="match status" value="1"/>
</dbReference>
<protein>
    <submittedName>
        <fullName evidence="3">Gfo/Idh/MocA family oxidoreductase</fullName>
    </submittedName>
</protein>
<gene>
    <name evidence="3" type="ORF">DEO27_008320</name>
</gene>
<dbReference type="InterPro" id="IPR050463">
    <property type="entry name" value="Gfo/Idh/MocA_oxidrdct_glycsds"/>
</dbReference>
<keyword evidence="4" id="KW-1185">Reference proteome</keyword>
<dbReference type="AlphaFoldDB" id="A0A5C1HVR1"/>
<dbReference type="GO" id="GO:0000166">
    <property type="term" value="F:nucleotide binding"/>
    <property type="evidence" value="ECO:0007669"/>
    <property type="project" value="InterPro"/>
</dbReference>
<proteinExistence type="predicted"/>
<dbReference type="PANTHER" id="PTHR43818:SF12">
    <property type="entry name" value="NADH-DEPENDENT DEHYDROGENASE-RELATED"/>
    <property type="match status" value="1"/>
</dbReference>
<dbReference type="Proteomes" id="UP000251402">
    <property type="component" value="Chromosome"/>
</dbReference>
<dbReference type="Pfam" id="PF22725">
    <property type="entry name" value="GFO_IDH_MocA_C3"/>
    <property type="match status" value="1"/>
</dbReference>
<dbReference type="InterPro" id="IPR000683">
    <property type="entry name" value="Gfo/Idh/MocA-like_OxRdtase_N"/>
</dbReference>
<feature type="domain" description="Gfo/Idh/MocA-like oxidoreductase N-terminal" evidence="1">
    <location>
        <begin position="33"/>
        <end position="156"/>
    </location>
</feature>
<dbReference type="Pfam" id="PF01408">
    <property type="entry name" value="GFO_IDH_MocA"/>
    <property type="match status" value="1"/>
</dbReference>
<feature type="domain" description="GFO/IDH/MocA-like oxidoreductase" evidence="2">
    <location>
        <begin position="166"/>
        <end position="296"/>
    </location>
</feature>
<dbReference type="KEGG" id="mrub:DEO27_008320"/>
<dbReference type="RefSeq" id="WP_112570409.1">
    <property type="nucleotide sequence ID" value="NZ_CP043450.1"/>
</dbReference>
<dbReference type="InterPro" id="IPR055170">
    <property type="entry name" value="GFO_IDH_MocA-like_dom"/>
</dbReference>
<name>A0A5C1HVR1_9SPHI</name>
<dbReference type="EMBL" id="CP043450">
    <property type="protein sequence ID" value="QEM10026.1"/>
    <property type="molecule type" value="Genomic_DNA"/>
</dbReference>
<evidence type="ECO:0000259" key="2">
    <source>
        <dbReference type="Pfam" id="PF22725"/>
    </source>
</evidence>
<reference evidence="3" key="1">
    <citation type="submission" date="2019-08" db="EMBL/GenBank/DDBJ databases">
        <title>Comparative genome analysis confer to the adaptation heavy metal polluted environment.</title>
        <authorList>
            <person name="Li Y."/>
        </authorList>
    </citation>
    <scope>NUCLEOTIDE SEQUENCE [LARGE SCALE GENOMIC DNA]</scope>
    <source>
        <strain evidence="3">P1</strain>
    </source>
</reference>
<organism evidence="3 4">
    <name type="scientific">Mucilaginibacter rubeus</name>
    <dbReference type="NCBI Taxonomy" id="2027860"/>
    <lineage>
        <taxon>Bacteria</taxon>
        <taxon>Pseudomonadati</taxon>
        <taxon>Bacteroidota</taxon>
        <taxon>Sphingobacteriia</taxon>
        <taxon>Sphingobacteriales</taxon>
        <taxon>Sphingobacteriaceae</taxon>
        <taxon>Mucilaginibacter</taxon>
    </lineage>
</organism>